<evidence type="ECO:0000313" key="2">
    <source>
        <dbReference type="EMBL" id="RKQ14179.1"/>
    </source>
</evidence>
<keyword evidence="1" id="KW-1133">Transmembrane helix</keyword>
<sequence>MKKASFEVPPLDFDSLQGMSSILHISSNSFFYLYNRKMLTRRTFSNPAIENKQKNGGVQKVIIFWTPLFFLF</sequence>
<dbReference type="Proteomes" id="UP000272238">
    <property type="component" value="Unassembled WGS sequence"/>
</dbReference>
<dbReference type="AlphaFoldDB" id="A0A494YVE6"/>
<keyword evidence="1" id="KW-0812">Transmembrane</keyword>
<dbReference type="EMBL" id="RBZN01000048">
    <property type="protein sequence ID" value="RKQ14179.1"/>
    <property type="molecule type" value="Genomic_DNA"/>
</dbReference>
<accession>A0A494YVE6</accession>
<keyword evidence="1" id="KW-0472">Membrane</keyword>
<evidence type="ECO:0000313" key="3">
    <source>
        <dbReference type="Proteomes" id="UP000272238"/>
    </source>
</evidence>
<feature type="transmembrane region" description="Helical" evidence="1">
    <location>
        <begin position="15"/>
        <end position="34"/>
    </location>
</feature>
<evidence type="ECO:0000256" key="1">
    <source>
        <dbReference type="SAM" id="Phobius"/>
    </source>
</evidence>
<comment type="caution">
    <text evidence="2">The sequence shown here is derived from an EMBL/GenBank/DDBJ whole genome shotgun (WGS) entry which is preliminary data.</text>
</comment>
<gene>
    <name evidence="2" type="ORF">D8M03_14505</name>
</gene>
<protein>
    <submittedName>
        <fullName evidence="2">Uncharacterized protein</fullName>
    </submittedName>
</protein>
<proteinExistence type="predicted"/>
<name>A0A494YVE6_9BACL</name>
<organism evidence="2 3">
    <name type="scientific">Ureibacillus endophyticus</name>
    <dbReference type="NCBI Taxonomy" id="1978490"/>
    <lineage>
        <taxon>Bacteria</taxon>
        <taxon>Bacillati</taxon>
        <taxon>Bacillota</taxon>
        <taxon>Bacilli</taxon>
        <taxon>Bacillales</taxon>
        <taxon>Caryophanaceae</taxon>
        <taxon>Ureibacillus</taxon>
    </lineage>
</organism>
<keyword evidence="3" id="KW-1185">Reference proteome</keyword>
<reference evidence="2 3" key="1">
    <citation type="journal article" date="2016" name="Antonie Van Leeuwenhoek">
        <title>Lysinibacillus endophyticus sp. nov., an indole-3-acetic acid producing endophytic bacterium isolated from corn root (Zea mays cv. Xinken-5).</title>
        <authorList>
            <person name="Yu J."/>
            <person name="Guan X."/>
            <person name="Liu C."/>
            <person name="Xiang W."/>
            <person name="Yu Z."/>
            <person name="Liu X."/>
            <person name="Wang G."/>
        </authorList>
    </citation>
    <scope>NUCLEOTIDE SEQUENCE [LARGE SCALE GENOMIC DNA]</scope>
    <source>
        <strain evidence="2 3">DSM 100506</strain>
    </source>
</reference>